<dbReference type="AlphaFoldDB" id="A0A1X6MUE2"/>
<dbReference type="RefSeq" id="XP_024336772.1">
    <property type="nucleotide sequence ID" value="XM_024479508.1"/>
</dbReference>
<protein>
    <recommendedName>
        <fullName evidence="3">HTH CENPB-type domain-containing protein</fullName>
    </recommendedName>
</protein>
<dbReference type="GeneID" id="36324458"/>
<dbReference type="EMBL" id="KZ110601">
    <property type="protein sequence ID" value="OSX59978.1"/>
    <property type="molecule type" value="Genomic_DNA"/>
</dbReference>
<dbReference type="InterPro" id="IPR009057">
    <property type="entry name" value="Homeodomain-like_sf"/>
</dbReference>
<feature type="compositionally biased region" description="Low complexity" evidence="2">
    <location>
        <begin position="12"/>
        <end position="36"/>
    </location>
</feature>
<reference evidence="4 5" key="1">
    <citation type="submission" date="2017-04" db="EMBL/GenBank/DDBJ databases">
        <title>Genome Sequence of the Model Brown-Rot Fungus Postia placenta SB12.</title>
        <authorList>
            <consortium name="DOE Joint Genome Institute"/>
            <person name="Gaskell J."/>
            <person name="Kersten P."/>
            <person name="Larrondo L.F."/>
            <person name="Canessa P."/>
            <person name="Martinez D."/>
            <person name="Hibbett D."/>
            <person name="Schmoll M."/>
            <person name="Kubicek C.P."/>
            <person name="Martinez A.T."/>
            <person name="Yadav J."/>
            <person name="Master E."/>
            <person name="Magnuson J.K."/>
            <person name="James T."/>
            <person name="Yaver D."/>
            <person name="Berka R."/>
            <person name="Labutti K."/>
            <person name="Lipzen A."/>
            <person name="Aerts A."/>
            <person name="Barry K."/>
            <person name="Henrissat B."/>
            <person name="Blanchette R."/>
            <person name="Grigoriev I."/>
            <person name="Cullen D."/>
        </authorList>
    </citation>
    <scope>NUCLEOTIDE SEQUENCE [LARGE SCALE GENOMIC DNA]</scope>
    <source>
        <strain evidence="4 5">MAD-698-R-SB12</strain>
    </source>
</reference>
<sequence length="371" mass="40806">MTAYGAFMPTHSRSTSGSGSSASISSAITSVSSASVRRSRVQPPLPSPQLADHSNEQENENLASSKGPRQKHRKTRLEHADRRRICEYSRQFPSLKQEEIAREFKVERSTVSKILKDRERWLKPDNEKPTSSRTRPAKFGELETALENWLQSCKRDRILLTDALIRETAKKEGLKLGIDETRFKASSGWVENFKARHGIKKGIYNGRGESNHDENVDMSTASGGARASAPAAHAEVIDLASDEESAHQLAYSPEAPHAWSASAPAAAVYEHAAPPEPAPMPGSSAVQVSEGGGGPHGAQEYLVTPAVQFNEEEDLPSLAEAEIMVEQLLTFFRMEEHQPLITPEQEETLIEVQRMLFSRSTGMRGAEPARA</sequence>
<evidence type="ECO:0000256" key="1">
    <source>
        <dbReference type="ARBA" id="ARBA00023125"/>
    </source>
</evidence>
<evidence type="ECO:0000313" key="4">
    <source>
        <dbReference type="EMBL" id="OSX59978.1"/>
    </source>
</evidence>
<dbReference type="OrthoDB" id="9909311at2759"/>
<feature type="domain" description="HTH CENPB-type" evidence="3">
    <location>
        <begin position="130"/>
        <end position="203"/>
    </location>
</feature>
<dbReference type="SUPFAM" id="SSF46689">
    <property type="entry name" value="Homeodomain-like"/>
    <property type="match status" value="2"/>
</dbReference>
<organism evidence="4 5">
    <name type="scientific">Postia placenta MAD-698-R-SB12</name>
    <dbReference type="NCBI Taxonomy" id="670580"/>
    <lineage>
        <taxon>Eukaryota</taxon>
        <taxon>Fungi</taxon>
        <taxon>Dikarya</taxon>
        <taxon>Basidiomycota</taxon>
        <taxon>Agaricomycotina</taxon>
        <taxon>Agaricomycetes</taxon>
        <taxon>Polyporales</taxon>
        <taxon>Adustoporiaceae</taxon>
        <taxon>Rhodonia</taxon>
    </lineage>
</organism>
<gene>
    <name evidence="4" type="ORF">POSPLADRAFT_1048425</name>
</gene>
<evidence type="ECO:0000256" key="2">
    <source>
        <dbReference type="SAM" id="MobiDB-lite"/>
    </source>
</evidence>
<evidence type="ECO:0000259" key="3">
    <source>
        <dbReference type="PROSITE" id="PS51253"/>
    </source>
</evidence>
<accession>A0A1X6MUE2</accession>
<dbReference type="InterPro" id="IPR006600">
    <property type="entry name" value="HTH_CenpB_DNA-bd_dom"/>
</dbReference>
<feature type="region of interest" description="Disordered" evidence="2">
    <location>
        <begin position="203"/>
        <end position="229"/>
    </location>
</feature>
<keyword evidence="1" id="KW-0238">DNA-binding</keyword>
<dbReference type="Gene3D" id="1.10.10.60">
    <property type="entry name" value="Homeodomain-like"/>
    <property type="match status" value="2"/>
</dbReference>
<feature type="region of interest" description="Disordered" evidence="2">
    <location>
        <begin position="1"/>
        <end position="80"/>
    </location>
</feature>
<name>A0A1X6MUE2_9APHY</name>
<evidence type="ECO:0000313" key="5">
    <source>
        <dbReference type="Proteomes" id="UP000194127"/>
    </source>
</evidence>
<dbReference type="STRING" id="670580.A0A1X6MUE2"/>
<dbReference type="GO" id="GO:0003677">
    <property type="term" value="F:DNA binding"/>
    <property type="evidence" value="ECO:0007669"/>
    <property type="project" value="UniProtKB-KW"/>
</dbReference>
<dbReference type="Proteomes" id="UP000194127">
    <property type="component" value="Unassembled WGS sequence"/>
</dbReference>
<keyword evidence="5" id="KW-1185">Reference proteome</keyword>
<dbReference type="Pfam" id="PF03221">
    <property type="entry name" value="HTH_Tnp_Tc5"/>
    <property type="match status" value="1"/>
</dbReference>
<proteinExistence type="predicted"/>
<dbReference type="InterPro" id="IPR050863">
    <property type="entry name" value="CenT-Element_Derived"/>
</dbReference>
<dbReference type="PANTHER" id="PTHR19303:SF70">
    <property type="entry name" value="HTH CENPB-TYPE DOMAIN-CONTAINING PROTEIN"/>
    <property type="match status" value="1"/>
</dbReference>
<dbReference type="PROSITE" id="PS51253">
    <property type="entry name" value="HTH_CENPB"/>
    <property type="match status" value="1"/>
</dbReference>
<dbReference type="SMART" id="SM00674">
    <property type="entry name" value="CENPB"/>
    <property type="match status" value="1"/>
</dbReference>
<dbReference type="PANTHER" id="PTHR19303">
    <property type="entry name" value="TRANSPOSON"/>
    <property type="match status" value="1"/>
</dbReference>
<feature type="region of interest" description="Disordered" evidence="2">
    <location>
        <begin position="272"/>
        <end position="298"/>
    </location>
</feature>
<dbReference type="GO" id="GO:0005634">
    <property type="term" value="C:nucleus"/>
    <property type="evidence" value="ECO:0007669"/>
    <property type="project" value="TreeGrafter"/>
</dbReference>